<evidence type="ECO:0000313" key="2">
    <source>
        <dbReference type="Proteomes" id="UP000332515"/>
    </source>
</evidence>
<dbReference type="Pfam" id="PF00494">
    <property type="entry name" value="SQS_PSY"/>
    <property type="match status" value="1"/>
</dbReference>
<dbReference type="InterPro" id="IPR002060">
    <property type="entry name" value="Squ/phyt_synthse"/>
</dbReference>
<organism evidence="1 2">
    <name type="scientific">Segnochrobactrum spirostomi</name>
    <dbReference type="NCBI Taxonomy" id="2608987"/>
    <lineage>
        <taxon>Bacteria</taxon>
        <taxon>Pseudomonadati</taxon>
        <taxon>Pseudomonadota</taxon>
        <taxon>Alphaproteobacteria</taxon>
        <taxon>Hyphomicrobiales</taxon>
        <taxon>Segnochrobactraceae</taxon>
        <taxon>Segnochrobactrum</taxon>
    </lineage>
</organism>
<comment type="caution">
    <text evidence="1">The sequence shown here is derived from an EMBL/GenBank/DDBJ whole genome shotgun (WGS) entry which is preliminary data.</text>
</comment>
<dbReference type="Proteomes" id="UP000332515">
    <property type="component" value="Unassembled WGS sequence"/>
</dbReference>
<proteinExistence type="predicted"/>
<keyword evidence="2" id="KW-1185">Reference proteome</keyword>
<dbReference type="AlphaFoldDB" id="A0A6A7XYC9"/>
<dbReference type="EMBL" id="VWNA01000001">
    <property type="protein sequence ID" value="MQT11704.1"/>
    <property type="molecule type" value="Genomic_DNA"/>
</dbReference>
<dbReference type="Gene3D" id="1.10.600.10">
    <property type="entry name" value="Farnesyl Diphosphate Synthase"/>
    <property type="match status" value="1"/>
</dbReference>
<dbReference type="RefSeq" id="WP_153478674.1">
    <property type="nucleotide sequence ID" value="NZ_VWNA01000001.1"/>
</dbReference>
<accession>A0A6A7XYC9</accession>
<sequence length="281" mass="30289">MDAAAHLTAFVRSHDPDRYRAALFAPAAARDGLVALAGFDLEIARIREVVREPMPGEIRLQWWRDALEVPDAEVTGHPVVDLLRAAIARHRLPIAPMIALIDARTFDLYDDPMPDLTAFEGYAGETAGAIVQLGAIVLTGEGTRTGAAAGHAGVALTIAQTLATLPRTLARGQMMLPADVLARHGAEPASLLAGEDTPQARAALAEMRDHARHHLGRVAKLLPDLPPEALPAFLPVATVPRLLKRLETVPGNPLRTLVDVSPLARLWSLWRVARSGRLPRM</sequence>
<name>A0A6A7XYC9_9HYPH</name>
<dbReference type="SUPFAM" id="SSF48576">
    <property type="entry name" value="Terpenoid synthases"/>
    <property type="match status" value="1"/>
</dbReference>
<gene>
    <name evidence="1" type="ORF">F0357_03240</name>
</gene>
<dbReference type="InterPro" id="IPR008949">
    <property type="entry name" value="Isoprenoid_synthase_dom_sf"/>
</dbReference>
<reference evidence="1 2" key="1">
    <citation type="submission" date="2019-09" db="EMBL/GenBank/DDBJ databases">
        <title>Segnochrobactrum spirostomi gen. nov., sp. nov., isolated from the ciliate Spirostomum cf. yagiui and description of a novel family, Segnochrobactraceae fam. nov. within the order Rhizobiales of the class Alphaproteobacteria.</title>
        <authorList>
            <person name="Akter S."/>
            <person name="Shazib S.U.A."/>
            <person name="Shin M.K."/>
        </authorList>
    </citation>
    <scope>NUCLEOTIDE SEQUENCE [LARGE SCALE GENOMIC DNA]</scope>
    <source>
        <strain evidence="1 2">Sp-1</strain>
    </source>
</reference>
<protein>
    <submittedName>
        <fullName evidence="1">Phytoene/squalene synthase family protein</fullName>
    </submittedName>
</protein>
<evidence type="ECO:0000313" key="1">
    <source>
        <dbReference type="EMBL" id="MQT11704.1"/>
    </source>
</evidence>